<dbReference type="InterPro" id="IPR011989">
    <property type="entry name" value="ARM-like"/>
</dbReference>
<dbReference type="GO" id="GO:0006915">
    <property type="term" value="P:apoptotic process"/>
    <property type="evidence" value="ECO:0007669"/>
    <property type="project" value="UniProtKB-KW"/>
</dbReference>
<proteinExistence type="evidence at transcript level"/>
<evidence type="ECO:0000256" key="2">
    <source>
        <dbReference type="ARBA" id="ARBA00022703"/>
    </source>
</evidence>
<reference evidence="3" key="1">
    <citation type="submission" date="2020-04" db="EMBL/GenBank/DDBJ databases">
        <authorList>
            <person name="Neveu A P."/>
        </authorList>
    </citation>
    <scope>NUCLEOTIDE SEQUENCE</scope>
    <source>
        <tissue evidence="3">Whole embryo</tissue>
    </source>
</reference>
<evidence type="ECO:0000313" key="3">
    <source>
        <dbReference type="EMBL" id="CAB3222379.1"/>
    </source>
</evidence>
<gene>
    <name evidence="3" type="primary">Api5-001</name>
</gene>
<sequence length="331" mass="36802">MSVDVEQLYKSFGELADAKENAKQHPEAYKTIMKGTKGNASTKRLAAQFISRFFKHFPNEAEEAINSLLDLCEDEDAEIRKAAIKQIPNLCKADKQHLSRLADVLAQLLASDDESEVSVVNISLNGLFKLDAKGTLSGVFAQILGGDEDVREKAIKYLCTCLKSASESDMNKETEEYVLAEAKKIMEDVTGDEFQILMQGLASLHHLQTIQGRQQMVDIIAEQMNLEDEFKVSDPDSVNRISQCVGMAMPLCSRNVHASRFVNYLCQKVLPTLTKEEATNGQDTKESSPKDRKLELMKQLAEMSLFCGNGTNIIESIEPVFVNRTPPSNTT</sequence>
<dbReference type="Pfam" id="PF05918">
    <property type="entry name" value="API5"/>
    <property type="match status" value="1"/>
</dbReference>
<accession>A0A6F9D7B2</accession>
<dbReference type="GO" id="GO:0005634">
    <property type="term" value="C:nucleus"/>
    <property type="evidence" value="ECO:0007669"/>
    <property type="project" value="TreeGrafter"/>
</dbReference>
<dbReference type="SUPFAM" id="SSF48371">
    <property type="entry name" value="ARM repeat"/>
    <property type="match status" value="1"/>
</dbReference>
<dbReference type="Gene3D" id="1.25.10.10">
    <property type="entry name" value="Leucine-rich Repeat Variant"/>
    <property type="match status" value="1"/>
</dbReference>
<evidence type="ECO:0000256" key="1">
    <source>
        <dbReference type="ARBA" id="ARBA00009515"/>
    </source>
</evidence>
<dbReference type="PANTHER" id="PTHR12758:SF19">
    <property type="entry name" value="APOPTOSIS INHIBITOR 5"/>
    <property type="match status" value="1"/>
</dbReference>
<comment type="similarity">
    <text evidence="1">Belongs to the API5 family.</text>
</comment>
<organism evidence="3">
    <name type="scientific">Phallusia mammillata</name>
    <dbReference type="NCBI Taxonomy" id="59560"/>
    <lineage>
        <taxon>Eukaryota</taxon>
        <taxon>Metazoa</taxon>
        <taxon>Chordata</taxon>
        <taxon>Tunicata</taxon>
        <taxon>Ascidiacea</taxon>
        <taxon>Phlebobranchia</taxon>
        <taxon>Ascidiidae</taxon>
        <taxon>Phallusia</taxon>
    </lineage>
</organism>
<dbReference type="EMBL" id="LR782973">
    <property type="protein sequence ID" value="CAB3222379.1"/>
    <property type="molecule type" value="mRNA"/>
</dbReference>
<protein>
    <submittedName>
        <fullName evidence="3">Apoptosis inhibitor 5</fullName>
    </submittedName>
</protein>
<dbReference type="GO" id="GO:0003723">
    <property type="term" value="F:RNA binding"/>
    <property type="evidence" value="ECO:0007669"/>
    <property type="project" value="TreeGrafter"/>
</dbReference>
<keyword evidence="2" id="KW-0053">Apoptosis</keyword>
<dbReference type="InterPro" id="IPR008383">
    <property type="entry name" value="API5"/>
</dbReference>
<dbReference type="InterPro" id="IPR016024">
    <property type="entry name" value="ARM-type_fold"/>
</dbReference>
<dbReference type="GO" id="GO:0043066">
    <property type="term" value="P:negative regulation of apoptotic process"/>
    <property type="evidence" value="ECO:0007669"/>
    <property type="project" value="TreeGrafter"/>
</dbReference>
<name>A0A6F9D7B2_9ASCI</name>
<dbReference type="AlphaFoldDB" id="A0A6F9D7B2"/>
<dbReference type="PANTHER" id="PTHR12758">
    <property type="entry name" value="APOPTOSIS INHIBITOR 5-RELATED"/>
    <property type="match status" value="1"/>
</dbReference>